<name>A0ABM3RQN7_SPIOL</name>
<dbReference type="Gene3D" id="3.60.10.10">
    <property type="entry name" value="Endonuclease/exonuclease/phosphatase"/>
    <property type="match status" value="1"/>
</dbReference>
<dbReference type="InterPro" id="IPR000477">
    <property type="entry name" value="RT_dom"/>
</dbReference>
<dbReference type="CDD" id="cd01650">
    <property type="entry name" value="RT_nLTR_like"/>
    <property type="match status" value="1"/>
</dbReference>
<feature type="domain" description="Reverse transcriptase" evidence="2">
    <location>
        <begin position="402"/>
        <end position="538"/>
    </location>
</feature>
<dbReference type="InterPro" id="IPR043502">
    <property type="entry name" value="DNA/RNA_pol_sf"/>
</dbReference>
<evidence type="ECO:0000313" key="4">
    <source>
        <dbReference type="RefSeq" id="XP_056697932.1"/>
    </source>
</evidence>
<accession>A0ABM3RQN7</accession>
<gene>
    <name evidence="4" type="primary">LOC110796651</name>
</gene>
<evidence type="ECO:0000256" key="1">
    <source>
        <dbReference type="SAM" id="Phobius"/>
    </source>
</evidence>
<keyword evidence="1" id="KW-0812">Transmembrane</keyword>
<dbReference type="PANTHER" id="PTHR33116:SF84">
    <property type="entry name" value="RNA-DIRECTED DNA POLYMERASE"/>
    <property type="match status" value="1"/>
</dbReference>
<reference evidence="3" key="1">
    <citation type="journal article" date="2021" name="Nat. Commun.">
        <title>Genomic analyses provide insights into spinach domestication and the genetic basis of agronomic traits.</title>
        <authorList>
            <person name="Cai X."/>
            <person name="Sun X."/>
            <person name="Xu C."/>
            <person name="Sun H."/>
            <person name="Wang X."/>
            <person name="Ge C."/>
            <person name="Zhang Z."/>
            <person name="Wang Q."/>
            <person name="Fei Z."/>
            <person name="Jiao C."/>
            <person name="Wang Q."/>
        </authorList>
    </citation>
    <scope>NUCLEOTIDE SEQUENCE [LARGE SCALE GENOMIC DNA]</scope>
    <source>
        <strain evidence="3">cv. Varoflay</strain>
    </source>
</reference>
<dbReference type="GeneID" id="110796651"/>
<dbReference type="InterPro" id="IPR036691">
    <property type="entry name" value="Endo/exonu/phosph_ase_sf"/>
</dbReference>
<dbReference type="Proteomes" id="UP000813463">
    <property type="component" value="Chromosome 4"/>
</dbReference>
<sequence>MDPEGFQRILRPIRVRNSPVVPTHTTNTFQLLEVEVQREGDVSVRLDNLVEVENESNASVLWSVLSTLNVQSPWIICGDFNCVIVVNERIGAPVRHMEIVDINNYMHGCGMEDVKCVGNLYTWNNKQQGADRVFSKLNRILANAAWQDCYPSAEAWVNGGRKPFKYFTMWKSSRSFNAIVTDAWNTHINGSKMFCVVTKLTKVKFSLKELNKNGFSDIWNYRPSMIIGLNTRYILNFLSQKAKLAWIKAGDENTALFHQSIRSRQVQNQIYSIHDMRGDWKDQSADVSEVFLNYYKMLLGSVHEDKTPIITQVVHTGPVCQDYHKTILIARYTAEEVKAALFSIPGIRAPSPDGFGSFFYKNACHVARSEVIEAVLNVLRNGKLLKEVNHTVVTLIPKTKCPKNVSDFRPISCCNTIYKCITKVLCGRLRQILPDLILENQGGCVHGRYIVHNIMVVQDLVRHYGRKGVKPSCLMKIDLQKAYDTVDWSFLKEMMVALDFPKQFVDLVMECVTTLMFSLIINGSMHGFFKSQRGLRQGEFPSIYLILQTFKLFFDFSGLKANIKKSSIFCHGMVESEVQRVVETSGFTRSSLPFKYLSVPICSKRISTAQCGVWIFVLPKSVLQIIFKICRAFLWSGQAFSHRPCNISWDNICCDKKSGCLGFRDVSLWNVANLGKYVWALVTKQDNVWIKWVTSVYLKNGDWWEYQPSNSASWYWKQICNTKERLKSVYTKAELEAMSHYSVKQVYQKLTSDRPKVHWDKLVWNRLSTPKHRFIACSASCLICGQGDETRHHLFFDCSYSRQCLAEMKTWLDIRNVTTCLHLLYKIIIHGRNSKFRKQVYLAAIVAIMYLIWKCMNSVYWDCCIPTVKSTIGALK</sequence>
<feature type="transmembrane region" description="Helical" evidence="1">
    <location>
        <begin position="840"/>
        <end position="861"/>
    </location>
</feature>
<dbReference type="Pfam" id="PF00078">
    <property type="entry name" value="RVT_1"/>
    <property type="match status" value="1"/>
</dbReference>
<proteinExistence type="predicted"/>
<keyword evidence="1" id="KW-0472">Membrane</keyword>
<dbReference type="PANTHER" id="PTHR33116">
    <property type="entry name" value="REVERSE TRANSCRIPTASE ZINC-BINDING DOMAIN-CONTAINING PROTEIN-RELATED-RELATED"/>
    <property type="match status" value="1"/>
</dbReference>
<organism evidence="3 4">
    <name type="scientific">Spinacia oleracea</name>
    <name type="common">Spinach</name>
    <dbReference type="NCBI Taxonomy" id="3562"/>
    <lineage>
        <taxon>Eukaryota</taxon>
        <taxon>Viridiplantae</taxon>
        <taxon>Streptophyta</taxon>
        <taxon>Embryophyta</taxon>
        <taxon>Tracheophyta</taxon>
        <taxon>Spermatophyta</taxon>
        <taxon>Magnoliopsida</taxon>
        <taxon>eudicotyledons</taxon>
        <taxon>Gunneridae</taxon>
        <taxon>Pentapetalae</taxon>
        <taxon>Caryophyllales</taxon>
        <taxon>Chenopodiaceae</taxon>
        <taxon>Chenopodioideae</taxon>
        <taxon>Anserineae</taxon>
        <taxon>Spinacia</taxon>
    </lineage>
</organism>
<keyword evidence="1" id="KW-1133">Transmembrane helix</keyword>
<keyword evidence="3" id="KW-1185">Reference proteome</keyword>
<reference evidence="4" key="2">
    <citation type="submission" date="2025-08" db="UniProtKB">
        <authorList>
            <consortium name="RefSeq"/>
        </authorList>
    </citation>
    <scope>IDENTIFICATION</scope>
    <source>
        <tissue evidence="4">Leaf</tissue>
    </source>
</reference>
<protein>
    <recommendedName>
        <fullName evidence="2">Reverse transcriptase domain-containing protein</fullName>
    </recommendedName>
</protein>
<dbReference type="SUPFAM" id="SSF56219">
    <property type="entry name" value="DNase I-like"/>
    <property type="match status" value="1"/>
</dbReference>
<evidence type="ECO:0000259" key="2">
    <source>
        <dbReference type="Pfam" id="PF00078"/>
    </source>
</evidence>
<dbReference type="SUPFAM" id="SSF56672">
    <property type="entry name" value="DNA/RNA polymerases"/>
    <property type="match status" value="1"/>
</dbReference>
<dbReference type="RefSeq" id="XP_056697932.1">
    <property type="nucleotide sequence ID" value="XM_056841954.1"/>
</dbReference>
<evidence type="ECO:0000313" key="3">
    <source>
        <dbReference type="Proteomes" id="UP000813463"/>
    </source>
</evidence>